<feature type="domain" description="Aldehyde oxidase/xanthine dehydrogenase a/b hammerhead" evidence="1">
    <location>
        <begin position="209"/>
        <end position="292"/>
    </location>
</feature>
<dbReference type="InterPro" id="IPR008274">
    <property type="entry name" value="AldOxase/xan_DH_MoCoBD1"/>
</dbReference>
<dbReference type="InterPro" id="IPR000674">
    <property type="entry name" value="Ald_Oxase/Xan_DH_a/b"/>
</dbReference>
<name>A0A9X1W447_9GAMM</name>
<dbReference type="InterPro" id="IPR012368">
    <property type="entry name" value="OxRdtase_Mopterin-bd_su_IorB"/>
</dbReference>
<evidence type="ECO:0000313" key="2">
    <source>
        <dbReference type="EMBL" id="MCJ0974367.1"/>
    </source>
</evidence>
<dbReference type="Gene3D" id="3.90.1170.50">
    <property type="entry name" value="Aldehyde oxidase/xanthine dehydrogenase, a/b hammerhead"/>
    <property type="match status" value="1"/>
</dbReference>
<dbReference type="InterPro" id="IPR006311">
    <property type="entry name" value="TAT_signal"/>
</dbReference>
<dbReference type="SMART" id="SM01008">
    <property type="entry name" value="Ald_Xan_dh_C"/>
    <property type="match status" value="1"/>
</dbReference>
<dbReference type="PROSITE" id="PS51318">
    <property type="entry name" value="TAT"/>
    <property type="match status" value="1"/>
</dbReference>
<keyword evidence="3" id="KW-1185">Reference proteome</keyword>
<dbReference type="AlphaFoldDB" id="A0A9X1W447"/>
<dbReference type="PIRSF" id="PIRSF036389">
    <property type="entry name" value="IOR_B"/>
    <property type="match status" value="1"/>
</dbReference>
<organism evidence="2 3">
    <name type="scientific">Stutzerimonas marianensis</name>
    <dbReference type="NCBI Taxonomy" id="2929513"/>
    <lineage>
        <taxon>Bacteria</taxon>
        <taxon>Pseudomonadati</taxon>
        <taxon>Pseudomonadota</taxon>
        <taxon>Gammaproteobacteria</taxon>
        <taxon>Pseudomonadales</taxon>
        <taxon>Pseudomonadaceae</taxon>
        <taxon>Stutzerimonas</taxon>
    </lineage>
</organism>
<dbReference type="InterPro" id="IPR046867">
    <property type="entry name" value="AldOxase/xan_DH_MoCoBD2"/>
</dbReference>
<dbReference type="EMBL" id="JALGRD010000007">
    <property type="protein sequence ID" value="MCJ0974367.1"/>
    <property type="molecule type" value="Genomic_DNA"/>
</dbReference>
<dbReference type="SUPFAM" id="SSF56003">
    <property type="entry name" value="Molybdenum cofactor-binding domain"/>
    <property type="match status" value="2"/>
</dbReference>
<dbReference type="Proteomes" id="UP001139682">
    <property type="component" value="Unassembled WGS sequence"/>
</dbReference>
<protein>
    <submittedName>
        <fullName evidence="2">Molybdopterin-dependent oxidoreductase</fullName>
    </submittedName>
</protein>
<dbReference type="PANTHER" id="PTHR47495">
    <property type="entry name" value="ALDEHYDE DEHYDROGENASE"/>
    <property type="match status" value="1"/>
</dbReference>
<sequence length="745" mass="81061">MSGLSRRGFLQGCSAALVVGFSFGRPIMATAAEAFGLGDIDKPIDRDEVDSWLVMRDDGQVVVYSGKVELGTGVETALRQIAAEELCIAFATTSLVQGDTRLTPNQGVTSGSKTIQIGAQQLRQAAATARQALRERGAEVLGVAVDEVEVRDGQVRIAATPQRSVSYAALIGGQPFSRRVEASAPLLEAERYRLVGTSVPRVDIPAKVFGEFSFVQDVRLPGMLHGRVVRPPITGASTLPVRIESIDDSDLPAGVRVVRRGAFLGVVAETEWEAIQAARRLKVVWTHDVKLPEMARLHDFLESLPARTRRIVDRGELHPQFQSADKVLEAQYQWPYQNHDSIGPSCAVADVRAEEITLWSGTQGPHQLREAIAALTERPKESVRVIYAEASGCYGHNGADDVAGDAVLMSMAAGRPVRVQWSREDEHGWNPKGPAMRMRLRGALSAAGDVRGWSFRNWTPTHSTRPSADAGDRALLAGMLIHGMPDFDRTVGGDRNAPVDYRFEHCRVEINWLAVTDTPLRPSALRALGAVPNCFANECFFDELAHAAGRDPLAMRLDYLDDPRGRAVLEAAAKKADWQPGRSRATPWRSGVVTGRGLAYARYENENAYVAVVADVEVSERGVRVLRVVVGHDCGLIINPDGVRNQIEGNVLQATSRALKEEVRFGREGVTSLEWGAYPLITFAEIPQVDIVLIDRPDEPSLGAGEATTAPVPAAIGNAIFDATGLRLRQVPFTRQRLLAARDEA</sequence>
<dbReference type="GO" id="GO:0016491">
    <property type="term" value="F:oxidoreductase activity"/>
    <property type="evidence" value="ECO:0007669"/>
    <property type="project" value="InterPro"/>
</dbReference>
<evidence type="ECO:0000259" key="1">
    <source>
        <dbReference type="SMART" id="SM01008"/>
    </source>
</evidence>
<proteinExistence type="predicted"/>
<evidence type="ECO:0000313" key="3">
    <source>
        <dbReference type="Proteomes" id="UP001139682"/>
    </source>
</evidence>
<dbReference type="RefSeq" id="WP_243606442.1">
    <property type="nucleotide sequence ID" value="NZ_JALGRD010000007.1"/>
</dbReference>
<dbReference type="Pfam" id="PF02738">
    <property type="entry name" value="MoCoBD_1"/>
    <property type="match status" value="1"/>
</dbReference>
<comment type="caution">
    <text evidence="2">The sequence shown here is derived from an EMBL/GenBank/DDBJ whole genome shotgun (WGS) entry which is preliminary data.</text>
</comment>
<dbReference type="InterPro" id="IPR037165">
    <property type="entry name" value="AldOxase/xan_DH_Mopterin-bd_sf"/>
</dbReference>
<dbReference type="Pfam" id="PF20256">
    <property type="entry name" value="MoCoBD_2"/>
    <property type="match status" value="2"/>
</dbReference>
<dbReference type="PANTHER" id="PTHR47495:SF1">
    <property type="entry name" value="BLL3820 PROTEIN"/>
    <property type="match status" value="1"/>
</dbReference>
<dbReference type="Gene3D" id="3.30.365.10">
    <property type="entry name" value="Aldehyde oxidase/xanthine dehydrogenase, molybdopterin binding domain"/>
    <property type="match status" value="4"/>
</dbReference>
<accession>A0A9X1W447</accession>
<reference evidence="2" key="1">
    <citation type="submission" date="2022-03" db="EMBL/GenBank/DDBJ databases">
        <title>Pseudomonas marianensis sp. nov., a marine bacterium isolated from deep-sea sediments of the Mariana Trench.</title>
        <authorList>
            <person name="Wei Y."/>
        </authorList>
    </citation>
    <scope>NUCLEOTIDE SEQUENCE</scope>
    <source>
        <strain evidence="2">PS1</strain>
    </source>
</reference>
<gene>
    <name evidence="2" type="ORF">MST27_13385</name>
</gene>
<dbReference type="InterPro" id="IPR052516">
    <property type="entry name" value="N-heterocyclic_Hydroxylase"/>
</dbReference>